<protein>
    <submittedName>
        <fullName evidence="1">Uncharacterized protein</fullName>
    </submittedName>
</protein>
<evidence type="ECO:0000313" key="1">
    <source>
        <dbReference type="EMBL" id="QSS53015.1"/>
    </source>
</evidence>
<name>A0A8A1LJ83_AJEC8</name>
<dbReference type="Proteomes" id="UP000663419">
    <property type="component" value="Chromosome 3"/>
</dbReference>
<organism evidence="1 2">
    <name type="scientific">Ajellomyces capsulatus (strain H88)</name>
    <name type="common">Darling's disease fungus</name>
    <name type="synonym">Histoplasma capsulatum</name>
    <dbReference type="NCBI Taxonomy" id="544711"/>
    <lineage>
        <taxon>Eukaryota</taxon>
        <taxon>Fungi</taxon>
        <taxon>Dikarya</taxon>
        <taxon>Ascomycota</taxon>
        <taxon>Pezizomycotina</taxon>
        <taxon>Eurotiomycetes</taxon>
        <taxon>Eurotiomycetidae</taxon>
        <taxon>Onygenales</taxon>
        <taxon>Ajellomycetaceae</taxon>
        <taxon>Histoplasma</taxon>
    </lineage>
</organism>
<dbReference type="VEuPathDB" id="FungiDB:I7I53_00137"/>
<evidence type="ECO:0000313" key="2">
    <source>
        <dbReference type="Proteomes" id="UP000663419"/>
    </source>
</evidence>
<reference evidence="1" key="1">
    <citation type="submission" date="2021-01" db="EMBL/GenBank/DDBJ databases">
        <title>Chromosome-level genome assembly of a human fungal pathogen reveals clustering of transcriptionally co-regulated genes.</title>
        <authorList>
            <person name="Voorhies M."/>
            <person name="Cohen S."/>
            <person name="Shea T.P."/>
            <person name="Petrus S."/>
            <person name="Munoz J.F."/>
            <person name="Poplawski S."/>
            <person name="Goldman W.E."/>
            <person name="Michael T."/>
            <person name="Cuomo C.A."/>
            <person name="Sil A."/>
            <person name="Beyhan S."/>
        </authorList>
    </citation>
    <scope>NUCLEOTIDE SEQUENCE</scope>
    <source>
        <strain evidence="1">H88</strain>
    </source>
</reference>
<gene>
    <name evidence="1" type="ORF">I7I53_00137</name>
</gene>
<proteinExistence type="predicted"/>
<dbReference type="AlphaFoldDB" id="A0A8A1LJ83"/>
<sequence length="110" mass="12507">MVGKSSIIAMINVVISLHKTCFAEPRQKFLSARFVNISDGRGCHDSTMDLCKATILHHFAQKLVDDDVRWVWEELLPPSNENIKILSNQKLINMCLKMLSRVITHLCNKG</sequence>
<dbReference type="EMBL" id="CP069104">
    <property type="protein sequence ID" value="QSS53015.1"/>
    <property type="molecule type" value="Genomic_DNA"/>
</dbReference>
<accession>A0A8A1LJ83</accession>